<dbReference type="SUPFAM" id="SSF50475">
    <property type="entry name" value="FMN-binding split barrel"/>
    <property type="match status" value="1"/>
</dbReference>
<dbReference type="GO" id="GO:0016646">
    <property type="term" value="F:oxidoreductase activity, acting on the CH-NH group of donors, NAD or NADP as acceptor"/>
    <property type="evidence" value="ECO:0007669"/>
    <property type="project" value="UniProtKB-ARBA"/>
</dbReference>
<dbReference type="Pfam" id="PF01613">
    <property type="entry name" value="Flavin_Reduct"/>
    <property type="match status" value="1"/>
</dbReference>
<accession>A0A926D379</accession>
<dbReference type="GO" id="GO:0010181">
    <property type="term" value="F:FMN binding"/>
    <property type="evidence" value="ECO:0007669"/>
    <property type="project" value="InterPro"/>
</dbReference>
<protein>
    <submittedName>
        <fullName evidence="3">Flavin reductase family protein</fullName>
    </submittedName>
</protein>
<evidence type="ECO:0000259" key="2">
    <source>
        <dbReference type="Pfam" id="PF01613"/>
    </source>
</evidence>
<dbReference type="RefSeq" id="WP_249316187.1">
    <property type="nucleotide sequence ID" value="NZ_JACRSR010000002.1"/>
</dbReference>
<name>A0A926D379_9FIRM</name>
<organism evidence="3 4">
    <name type="scientific">Gehongia tenuis</name>
    <dbReference type="NCBI Taxonomy" id="2763655"/>
    <lineage>
        <taxon>Bacteria</taxon>
        <taxon>Bacillati</taxon>
        <taxon>Bacillota</taxon>
        <taxon>Clostridia</taxon>
        <taxon>Christensenellales</taxon>
        <taxon>Christensenellaceae</taxon>
        <taxon>Gehongia</taxon>
    </lineage>
</organism>
<dbReference type="PANTHER" id="PTHR43567">
    <property type="entry name" value="FLAVOREDOXIN-RELATED-RELATED"/>
    <property type="match status" value="1"/>
</dbReference>
<dbReference type="Proteomes" id="UP000623172">
    <property type="component" value="Unassembled WGS sequence"/>
</dbReference>
<evidence type="ECO:0000313" key="3">
    <source>
        <dbReference type="EMBL" id="MBC8531565.1"/>
    </source>
</evidence>
<evidence type="ECO:0000313" key="4">
    <source>
        <dbReference type="Proteomes" id="UP000623172"/>
    </source>
</evidence>
<keyword evidence="4" id="KW-1185">Reference proteome</keyword>
<dbReference type="InterPro" id="IPR052174">
    <property type="entry name" value="Flavoredoxin"/>
</dbReference>
<gene>
    <name evidence="3" type="ORF">H8696_06845</name>
</gene>
<comment type="caution">
    <text evidence="3">The sequence shown here is derived from an EMBL/GenBank/DDBJ whole genome shotgun (WGS) entry which is preliminary data.</text>
</comment>
<dbReference type="Gene3D" id="2.30.110.10">
    <property type="entry name" value="Electron Transport, Fmn-binding Protein, Chain A"/>
    <property type="match status" value="1"/>
</dbReference>
<dbReference type="AlphaFoldDB" id="A0A926D379"/>
<dbReference type="EMBL" id="JACRSR010000002">
    <property type="protein sequence ID" value="MBC8531565.1"/>
    <property type="molecule type" value="Genomic_DNA"/>
</dbReference>
<comment type="similarity">
    <text evidence="1">Belongs to the flavoredoxin family.</text>
</comment>
<evidence type="ECO:0000256" key="1">
    <source>
        <dbReference type="ARBA" id="ARBA00038054"/>
    </source>
</evidence>
<dbReference type="InterPro" id="IPR002563">
    <property type="entry name" value="Flavin_Rdtase-like_dom"/>
</dbReference>
<proteinExistence type="inferred from homology"/>
<feature type="domain" description="Flavin reductase like" evidence="2">
    <location>
        <begin position="25"/>
        <end position="164"/>
    </location>
</feature>
<dbReference type="PANTHER" id="PTHR43567:SF5">
    <property type="entry name" value="HYPOTHETICAL CYTOSOLIC PROTEIN"/>
    <property type="match status" value="1"/>
</dbReference>
<reference evidence="3" key="1">
    <citation type="submission" date="2020-08" db="EMBL/GenBank/DDBJ databases">
        <title>Genome public.</title>
        <authorList>
            <person name="Liu C."/>
            <person name="Sun Q."/>
        </authorList>
    </citation>
    <scope>NUCLEOTIDE SEQUENCE</scope>
    <source>
        <strain evidence="3">NSJ-53</strain>
    </source>
</reference>
<dbReference type="InterPro" id="IPR012349">
    <property type="entry name" value="Split_barrel_FMN-bd"/>
</dbReference>
<sequence length="167" mass="18808">MRDLIDIQKSEAVLEQLRHGGIFFTVAENGRPNTMTIGWGGFTIFWGKPVFIAPIRPSRYSREIVDRTGRFNLSVPQDGVMTKELAYCGSHSGRDGDKFKALHLATQPGQVNDIPILADCSFHYECKVLLRQPTDMSPLPADIKDRFYADGDDHILYFGEILKAYAL</sequence>